<feature type="region of interest" description="Disordered" evidence="1">
    <location>
        <begin position="44"/>
        <end position="67"/>
    </location>
</feature>
<reference evidence="2 3" key="1">
    <citation type="submission" date="2018-08" db="EMBL/GenBank/DDBJ databases">
        <title>Genome and evolution of the arbuscular mycorrhizal fungus Diversispora epigaea (formerly Glomus versiforme) and its bacterial endosymbionts.</title>
        <authorList>
            <person name="Sun X."/>
            <person name="Fei Z."/>
            <person name="Harrison M."/>
        </authorList>
    </citation>
    <scope>NUCLEOTIDE SEQUENCE [LARGE SCALE GENOMIC DNA]</scope>
    <source>
        <strain evidence="2 3">IT104</strain>
    </source>
</reference>
<dbReference type="AlphaFoldDB" id="A0A397JBH8"/>
<evidence type="ECO:0000256" key="1">
    <source>
        <dbReference type="SAM" id="MobiDB-lite"/>
    </source>
</evidence>
<evidence type="ECO:0000313" key="2">
    <source>
        <dbReference type="EMBL" id="RHZ85361.1"/>
    </source>
</evidence>
<gene>
    <name evidence="2" type="ORF">Glove_66g19</name>
</gene>
<organism evidence="2 3">
    <name type="scientific">Diversispora epigaea</name>
    <dbReference type="NCBI Taxonomy" id="1348612"/>
    <lineage>
        <taxon>Eukaryota</taxon>
        <taxon>Fungi</taxon>
        <taxon>Fungi incertae sedis</taxon>
        <taxon>Mucoromycota</taxon>
        <taxon>Glomeromycotina</taxon>
        <taxon>Glomeromycetes</taxon>
        <taxon>Diversisporales</taxon>
        <taxon>Diversisporaceae</taxon>
        <taxon>Diversispora</taxon>
    </lineage>
</organism>
<keyword evidence="3" id="KW-1185">Reference proteome</keyword>
<dbReference type="Proteomes" id="UP000266861">
    <property type="component" value="Unassembled WGS sequence"/>
</dbReference>
<sequence>MAEEEAPSLAYFCAVIAPNPAIASSVSSAVRGCCYRSGFYNHQMNLNPTPSDKKWEEDNNNNSNKGH</sequence>
<protein>
    <submittedName>
        <fullName evidence="2">Uncharacterized protein</fullName>
    </submittedName>
</protein>
<proteinExistence type="predicted"/>
<accession>A0A397JBH8</accession>
<dbReference type="EMBL" id="PQFF01000063">
    <property type="protein sequence ID" value="RHZ85361.1"/>
    <property type="molecule type" value="Genomic_DNA"/>
</dbReference>
<comment type="caution">
    <text evidence="2">The sequence shown here is derived from an EMBL/GenBank/DDBJ whole genome shotgun (WGS) entry which is preliminary data.</text>
</comment>
<evidence type="ECO:0000313" key="3">
    <source>
        <dbReference type="Proteomes" id="UP000266861"/>
    </source>
</evidence>
<name>A0A397JBH8_9GLOM</name>